<protein>
    <recommendedName>
        <fullName evidence="2">Reverse transcriptase domain-containing protein</fullName>
    </recommendedName>
</protein>
<comment type="caution">
    <text evidence="3">The sequence shown here is derived from an EMBL/GenBank/DDBJ whole genome shotgun (WGS) entry which is preliminary data.</text>
</comment>
<dbReference type="GO" id="GO:0071897">
    <property type="term" value="P:DNA biosynthetic process"/>
    <property type="evidence" value="ECO:0007669"/>
    <property type="project" value="UniProtKB-ARBA"/>
</dbReference>
<accession>A0A8K0NYT5</accession>
<gene>
    <name evidence="3" type="ORF">J437_LFUL004398</name>
</gene>
<name>A0A8K0NYT5_LADFU</name>
<dbReference type="PANTHER" id="PTHR33050">
    <property type="entry name" value="REVERSE TRANSCRIPTASE DOMAIN-CONTAINING PROTEIN"/>
    <property type="match status" value="1"/>
</dbReference>
<dbReference type="InterPro" id="IPR043502">
    <property type="entry name" value="DNA/RNA_pol_sf"/>
</dbReference>
<dbReference type="InterPro" id="IPR000477">
    <property type="entry name" value="RT_dom"/>
</dbReference>
<dbReference type="Pfam" id="PF13843">
    <property type="entry name" value="DDE_Tnp_1_7"/>
    <property type="match status" value="2"/>
</dbReference>
<dbReference type="PROSITE" id="PS50878">
    <property type="entry name" value="RT_POL"/>
    <property type="match status" value="1"/>
</dbReference>
<feature type="region of interest" description="Disordered" evidence="1">
    <location>
        <begin position="160"/>
        <end position="207"/>
    </location>
</feature>
<feature type="region of interest" description="Disordered" evidence="1">
    <location>
        <begin position="89"/>
        <end position="148"/>
    </location>
</feature>
<dbReference type="InterPro" id="IPR029526">
    <property type="entry name" value="PGBD"/>
</dbReference>
<dbReference type="InterPro" id="IPR052055">
    <property type="entry name" value="Hepadnavirus_pol/RT"/>
</dbReference>
<sequence>MPSPIMFQSSPEREPEAEAPAWARGLFARLTEKIETIGVRVQSLEHSQSTASPPPSVSFQSFRGPSPIEELPDDSEVIRLASLVKSKCDSGKIRQRDVYEIQERRRGLGNQRNGAELSPPARGDSQTGEGELPAPDGEPPELPSESQDVEDQLVLLDLLNWEGSGPPADPVDMPETTSEPDTEDESDAEVSDSDPPEGSMGFISLPGKEPPKLRLPLLSEIVQLSAITPYPYESMSVFSLAFRGADLPKPVDAPYVYFNSRDTAENVYMINALLKQGIIQESVVKCAFRFNVIAKSSGRPRIILDLSPWTNFYHRPKFSLLDAVKAITRIGPQAKMAKLDLADAFFQIQIKPEQQEFYGVRIQGKSYKFLRMPMGHTLAPAIMQRWAREVAKEVRLNFDVILIPYLDDWLLVHTDLCTDVVYNIAEFLVYELGITLNDRKCMFAPKTEIEYLGTVINTEQLSVWLLPATIARVHLIICVLNKLKTEDLPKAAGFISWAVYILNLPRFLISNVYVRNDKWLIKMYNEGLFQRKRYFDLRMEKTIELFTDATPLQGGIVIPALDRELSYKFPEEWPIYKAEGFMALLGPYMLLQEKVINNLFNVTVYVDNQAVVAALNSGRGKKHKYGVKLHMLMLPNGLVQSCTIYSGARDDDIGGVNHTEKVVKHLIGKKLNKGHSLFMDNFYNSISVAKFLLENNRGECMEMFTEDGICVLKWKDRRYVIISLEFDGEITKVTDRRGNETRKLQAVLEYNKSMGNVDLFDQMMAYYQCEWKTFEMV</sequence>
<dbReference type="OrthoDB" id="6083831at2759"/>
<feature type="compositionally biased region" description="Acidic residues" evidence="1">
    <location>
        <begin position="178"/>
        <end position="195"/>
    </location>
</feature>
<organism evidence="3 4">
    <name type="scientific">Ladona fulva</name>
    <name type="common">Scarce chaser dragonfly</name>
    <name type="synonym">Libellula fulva</name>
    <dbReference type="NCBI Taxonomy" id="123851"/>
    <lineage>
        <taxon>Eukaryota</taxon>
        <taxon>Metazoa</taxon>
        <taxon>Ecdysozoa</taxon>
        <taxon>Arthropoda</taxon>
        <taxon>Hexapoda</taxon>
        <taxon>Insecta</taxon>
        <taxon>Pterygota</taxon>
        <taxon>Palaeoptera</taxon>
        <taxon>Odonata</taxon>
        <taxon>Epiprocta</taxon>
        <taxon>Anisoptera</taxon>
        <taxon>Libelluloidea</taxon>
        <taxon>Libellulidae</taxon>
        <taxon>Ladona</taxon>
    </lineage>
</organism>
<dbReference type="Pfam" id="PF00078">
    <property type="entry name" value="RVT_1"/>
    <property type="match status" value="1"/>
</dbReference>
<reference evidence="3" key="2">
    <citation type="submission" date="2017-10" db="EMBL/GenBank/DDBJ databases">
        <title>Ladona fulva Genome sequencing and assembly.</title>
        <authorList>
            <person name="Murali S."/>
            <person name="Richards S."/>
            <person name="Bandaranaike D."/>
            <person name="Bellair M."/>
            <person name="Blankenburg K."/>
            <person name="Chao H."/>
            <person name="Dinh H."/>
            <person name="Doddapaneni H."/>
            <person name="Dugan-Rocha S."/>
            <person name="Elkadiri S."/>
            <person name="Gnanaolivu R."/>
            <person name="Hernandez B."/>
            <person name="Skinner E."/>
            <person name="Javaid M."/>
            <person name="Lee S."/>
            <person name="Li M."/>
            <person name="Ming W."/>
            <person name="Munidasa M."/>
            <person name="Muniz J."/>
            <person name="Nguyen L."/>
            <person name="Hughes D."/>
            <person name="Osuji N."/>
            <person name="Pu L.-L."/>
            <person name="Puazo M."/>
            <person name="Qu C."/>
            <person name="Quiroz J."/>
            <person name="Raj R."/>
            <person name="Weissenberger G."/>
            <person name="Xin Y."/>
            <person name="Zou X."/>
            <person name="Han Y."/>
            <person name="Worley K."/>
            <person name="Muzny D."/>
            <person name="Gibbs R."/>
        </authorList>
    </citation>
    <scope>NUCLEOTIDE SEQUENCE</scope>
    <source>
        <strain evidence="3">Sampled in the wild</strain>
    </source>
</reference>
<dbReference type="Proteomes" id="UP000792457">
    <property type="component" value="Unassembled WGS sequence"/>
</dbReference>
<dbReference type="Gene3D" id="3.30.70.270">
    <property type="match status" value="1"/>
</dbReference>
<proteinExistence type="predicted"/>
<dbReference type="EMBL" id="KZ308294">
    <property type="protein sequence ID" value="KAG8226747.1"/>
    <property type="molecule type" value="Genomic_DNA"/>
</dbReference>
<feature type="compositionally biased region" description="Basic and acidic residues" evidence="1">
    <location>
        <begin position="89"/>
        <end position="106"/>
    </location>
</feature>
<feature type="compositionally biased region" description="Polar residues" evidence="1">
    <location>
        <begin position="44"/>
        <end position="63"/>
    </location>
</feature>
<dbReference type="InterPro" id="IPR043128">
    <property type="entry name" value="Rev_trsase/Diguanyl_cyclase"/>
</dbReference>
<evidence type="ECO:0000256" key="1">
    <source>
        <dbReference type="SAM" id="MobiDB-lite"/>
    </source>
</evidence>
<feature type="region of interest" description="Disordered" evidence="1">
    <location>
        <begin position="42"/>
        <end position="74"/>
    </location>
</feature>
<dbReference type="Gene3D" id="3.10.10.10">
    <property type="entry name" value="HIV Type 1 Reverse Transcriptase, subunit A, domain 1"/>
    <property type="match status" value="1"/>
</dbReference>
<dbReference type="AlphaFoldDB" id="A0A8K0NYT5"/>
<feature type="domain" description="Reverse transcriptase" evidence="2">
    <location>
        <begin position="274"/>
        <end position="456"/>
    </location>
</feature>
<evidence type="ECO:0000313" key="3">
    <source>
        <dbReference type="EMBL" id="KAG8226747.1"/>
    </source>
</evidence>
<evidence type="ECO:0000313" key="4">
    <source>
        <dbReference type="Proteomes" id="UP000792457"/>
    </source>
</evidence>
<reference evidence="3" key="1">
    <citation type="submission" date="2013-04" db="EMBL/GenBank/DDBJ databases">
        <authorList>
            <person name="Qu J."/>
            <person name="Murali S.C."/>
            <person name="Bandaranaike D."/>
            <person name="Bellair M."/>
            <person name="Blankenburg K."/>
            <person name="Chao H."/>
            <person name="Dinh H."/>
            <person name="Doddapaneni H."/>
            <person name="Downs B."/>
            <person name="Dugan-Rocha S."/>
            <person name="Elkadiri S."/>
            <person name="Gnanaolivu R.D."/>
            <person name="Hernandez B."/>
            <person name="Javaid M."/>
            <person name="Jayaseelan J.C."/>
            <person name="Lee S."/>
            <person name="Li M."/>
            <person name="Ming W."/>
            <person name="Munidasa M."/>
            <person name="Muniz J."/>
            <person name="Nguyen L."/>
            <person name="Ongeri F."/>
            <person name="Osuji N."/>
            <person name="Pu L.-L."/>
            <person name="Puazo M."/>
            <person name="Qu C."/>
            <person name="Quiroz J."/>
            <person name="Raj R."/>
            <person name="Weissenberger G."/>
            <person name="Xin Y."/>
            <person name="Zou X."/>
            <person name="Han Y."/>
            <person name="Richards S."/>
            <person name="Worley K."/>
            <person name="Muzny D."/>
            <person name="Gibbs R."/>
        </authorList>
    </citation>
    <scope>NUCLEOTIDE SEQUENCE</scope>
    <source>
        <strain evidence="3">Sampled in the wild</strain>
    </source>
</reference>
<keyword evidence="4" id="KW-1185">Reference proteome</keyword>
<dbReference type="SUPFAM" id="SSF56672">
    <property type="entry name" value="DNA/RNA polymerases"/>
    <property type="match status" value="1"/>
</dbReference>
<evidence type="ECO:0000259" key="2">
    <source>
        <dbReference type="PROSITE" id="PS50878"/>
    </source>
</evidence>
<dbReference type="PANTHER" id="PTHR33050:SF7">
    <property type="entry name" value="RIBONUCLEASE H"/>
    <property type="match status" value="1"/>
</dbReference>